<evidence type="ECO:0000256" key="1">
    <source>
        <dbReference type="SAM" id="MobiDB-lite"/>
    </source>
</evidence>
<dbReference type="AlphaFoldDB" id="A0A934KAH2"/>
<protein>
    <submittedName>
        <fullName evidence="2">Uncharacterized protein</fullName>
    </submittedName>
</protein>
<dbReference type="Proteomes" id="UP000612893">
    <property type="component" value="Unassembled WGS sequence"/>
</dbReference>
<reference evidence="2" key="1">
    <citation type="submission" date="2020-10" db="EMBL/GenBank/DDBJ databases">
        <title>Ca. Dormibacterota MAGs.</title>
        <authorList>
            <person name="Montgomery K."/>
        </authorList>
    </citation>
    <scope>NUCLEOTIDE SEQUENCE [LARGE SCALE GENOMIC DNA]</scope>
    <source>
        <strain evidence="2">SC8812_S17_10</strain>
    </source>
</reference>
<comment type="caution">
    <text evidence="2">The sequence shown here is derived from an EMBL/GenBank/DDBJ whole genome shotgun (WGS) entry which is preliminary data.</text>
</comment>
<dbReference type="EMBL" id="JAEKNR010000189">
    <property type="protein sequence ID" value="MBJ7600182.1"/>
    <property type="molecule type" value="Genomic_DNA"/>
</dbReference>
<gene>
    <name evidence="2" type="ORF">JF922_19180</name>
</gene>
<accession>A0A934KAH2</accession>
<keyword evidence="3" id="KW-1185">Reference proteome</keyword>
<organism evidence="2 3">
    <name type="scientific">Candidatus Nephthysia bennettiae</name>
    <dbReference type="NCBI Taxonomy" id="3127016"/>
    <lineage>
        <taxon>Bacteria</taxon>
        <taxon>Bacillati</taxon>
        <taxon>Candidatus Dormiibacterota</taxon>
        <taxon>Candidatus Dormibacteria</taxon>
        <taxon>Candidatus Dormibacterales</taxon>
        <taxon>Candidatus Dormibacteraceae</taxon>
        <taxon>Candidatus Nephthysia</taxon>
    </lineage>
</organism>
<evidence type="ECO:0000313" key="2">
    <source>
        <dbReference type="EMBL" id="MBJ7600182.1"/>
    </source>
</evidence>
<sequence>MVTGNTMQPESGTAKQGDNITMSVTTDKAEEIHLHGFDLMFQGEPGRKVTKTFKADRTCDCEIEIESTSTHLGSLTVSP</sequence>
<evidence type="ECO:0000313" key="3">
    <source>
        <dbReference type="Proteomes" id="UP000612893"/>
    </source>
</evidence>
<proteinExistence type="predicted"/>
<dbReference type="RefSeq" id="WP_338203914.1">
    <property type="nucleotide sequence ID" value="NZ_JAEKNR010000189.1"/>
</dbReference>
<name>A0A934KAH2_9BACT</name>
<feature type="region of interest" description="Disordered" evidence="1">
    <location>
        <begin position="1"/>
        <end position="20"/>
    </location>
</feature>